<evidence type="ECO:0000313" key="3">
    <source>
        <dbReference type="Proteomes" id="UP000037460"/>
    </source>
</evidence>
<dbReference type="AlphaFoldDB" id="A0A0M0JQQ9"/>
<reference evidence="3" key="1">
    <citation type="journal article" date="2015" name="PLoS Genet.">
        <title>Genome Sequence and Transcriptome Analyses of Chrysochromulina tobin: Metabolic Tools for Enhanced Algal Fitness in the Prominent Order Prymnesiales (Haptophyceae).</title>
        <authorList>
            <person name="Hovde B.T."/>
            <person name="Deodato C.R."/>
            <person name="Hunsperger H.M."/>
            <person name="Ryken S.A."/>
            <person name="Yost W."/>
            <person name="Jha R.K."/>
            <person name="Patterson J."/>
            <person name="Monnat R.J. Jr."/>
            <person name="Barlow S.B."/>
            <person name="Starkenburg S.R."/>
            <person name="Cattolico R.A."/>
        </authorList>
    </citation>
    <scope>NUCLEOTIDE SEQUENCE</scope>
    <source>
        <strain evidence="3">CCMP291</strain>
    </source>
</reference>
<evidence type="ECO:0000256" key="1">
    <source>
        <dbReference type="SAM" id="MobiDB-lite"/>
    </source>
</evidence>
<protein>
    <submittedName>
        <fullName evidence="2">Uncharacterized protein</fullName>
    </submittedName>
</protein>
<comment type="caution">
    <text evidence="2">The sequence shown here is derived from an EMBL/GenBank/DDBJ whole genome shotgun (WGS) entry which is preliminary data.</text>
</comment>
<proteinExistence type="predicted"/>
<keyword evidence="3" id="KW-1185">Reference proteome</keyword>
<organism evidence="2 3">
    <name type="scientific">Chrysochromulina tobinii</name>
    <dbReference type="NCBI Taxonomy" id="1460289"/>
    <lineage>
        <taxon>Eukaryota</taxon>
        <taxon>Haptista</taxon>
        <taxon>Haptophyta</taxon>
        <taxon>Prymnesiophyceae</taxon>
        <taxon>Prymnesiales</taxon>
        <taxon>Chrysochromulinaceae</taxon>
        <taxon>Chrysochromulina</taxon>
    </lineage>
</organism>
<gene>
    <name evidence="2" type="ORF">Ctob_010094</name>
</gene>
<accession>A0A0M0JQQ9</accession>
<name>A0A0M0JQQ9_9EUKA</name>
<evidence type="ECO:0000313" key="2">
    <source>
        <dbReference type="EMBL" id="KOO28583.1"/>
    </source>
</evidence>
<dbReference type="Proteomes" id="UP000037460">
    <property type="component" value="Unassembled WGS sequence"/>
</dbReference>
<feature type="region of interest" description="Disordered" evidence="1">
    <location>
        <begin position="466"/>
        <end position="487"/>
    </location>
</feature>
<sequence length="547" mass="60067">MEDATKYGEKHAQLSGVMPYDWCSASLFSKGPDKVAGRHRTKGLFLHYPRESPHNGYVTPEGHGTDHTMRLLERAMQGPAGACLLETIDYLDDLDGPNPLKMGKQKYCFVKHFWRTLNLAQKDQWRVAKVRKLSSVMVDEIVLRGSTGMDCIVAGKNPLKIWPLLLTTAAKIAVEEASAELGRIVEDERLKWDEALSWLQREELKGGKITYFQKLSPKFGNYSKSEIALLQSISWAEKGDYVGPLPTDRELTDRERSIFEAAITKGRSDANLHNVAREAELRALKAEKAADREGASEPEIKAAAAARAEARAAWERADELSRSLSESRPHTVAREAELRALKAEKAADREGASEPEIKAAAAARAEARAAWERADEHRLRCGGGEAAVRLSELQELRAEAAPTAAQRDKIAQLEAGEAADKQAVADYRLRCGGGEAAVRLSKLQELRAEAAPTAAQRDKIAQLEAGEAADEQAVADHRLKKSHPSNPKATWVEQAQFNCMEGTCRKGGVICAAIGYVPSQLDPISRAPKPGAVPARVKIPGTHKEWR</sequence>
<dbReference type="EMBL" id="JWZX01002547">
    <property type="protein sequence ID" value="KOO28583.1"/>
    <property type="molecule type" value="Genomic_DNA"/>
</dbReference>